<dbReference type="RefSeq" id="WP_171222450.1">
    <property type="nucleotide sequence ID" value="NZ_CP121446.1"/>
</dbReference>
<protein>
    <submittedName>
        <fullName evidence="4">DUF2807 domain-containing protein</fullName>
    </submittedName>
</protein>
<dbReference type="Pfam" id="PF10988">
    <property type="entry name" value="DUF2807"/>
    <property type="match status" value="1"/>
</dbReference>
<evidence type="ECO:0000259" key="3">
    <source>
        <dbReference type="Pfam" id="PF10988"/>
    </source>
</evidence>
<keyword evidence="5" id="KW-1185">Reference proteome</keyword>
<accession>A0A7Y3R977</accession>
<proteinExistence type="predicted"/>
<keyword evidence="2" id="KW-0732">Signal</keyword>
<dbReference type="PROSITE" id="PS51257">
    <property type="entry name" value="PROKAR_LIPOPROTEIN"/>
    <property type="match status" value="1"/>
</dbReference>
<dbReference type="AlphaFoldDB" id="A0A7Y3R977"/>
<comment type="caution">
    <text evidence="4">The sequence shown here is derived from an EMBL/GenBank/DDBJ whole genome shotgun (WGS) entry which is preliminary data.</text>
</comment>
<dbReference type="Proteomes" id="UP000536509">
    <property type="component" value="Unassembled WGS sequence"/>
</dbReference>
<organism evidence="4 5">
    <name type="scientific">Flavobacterium rivulicola</name>
    <dbReference type="NCBI Taxonomy" id="2732161"/>
    <lineage>
        <taxon>Bacteria</taxon>
        <taxon>Pseudomonadati</taxon>
        <taxon>Bacteroidota</taxon>
        <taxon>Flavobacteriia</taxon>
        <taxon>Flavobacteriales</taxon>
        <taxon>Flavobacteriaceae</taxon>
        <taxon>Flavobacterium</taxon>
    </lineage>
</organism>
<feature type="region of interest" description="Disordered" evidence="1">
    <location>
        <begin position="220"/>
        <end position="246"/>
    </location>
</feature>
<evidence type="ECO:0000256" key="1">
    <source>
        <dbReference type="SAM" id="MobiDB-lite"/>
    </source>
</evidence>
<dbReference type="Gene3D" id="2.160.20.120">
    <property type="match status" value="1"/>
</dbReference>
<evidence type="ECO:0000313" key="5">
    <source>
        <dbReference type="Proteomes" id="UP000536509"/>
    </source>
</evidence>
<feature type="chain" id="PRO_5031565212" evidence="2">
    <location>
        <begin position="26"/>
        <end position="246"/>
    </location>
</feature>
<feature type="domain" description="Putative auto-transporter adhesin head GIN" evidence="3">
    <location>
        <begin position="49"/>
        <end position="230"/>
    </location>
</feature>
<feature type="compositionally biased region" description="Basic and acidic residues" evidence="1">
    <location>
        <begin position="229"/>
        <end position="246"/>
    </location>
</feature>
<gene>
    <name evidence="4" type="ORF">HKT18_08600</name>
</gene>
<evidence type="ECO:0000313" key="4">
    <source>
        <dbReference type="EMBL" id="NNT72269.1"/>
    </source>
</evidence>
<feature type="signal peptide" evidence="2">
    <location>
        <begin position="1"/>
        <end position="25"/>
    </location>
</feature>
<name>A0A7Y3R977_9FLAO</name>
<dbReference type="EMBL" id="JABEVX010000004">
    <property type="protein sequence ID" value="NNT72269.1"/>
    <property type="molecule type" value="Genomic_DNA"/>
</dbReference>
<evidence type="ECO:0000256" key="2">
    <source>
        <dbReference type="SAM" id="SignalP"/>
    </source>
</evidence>
<sequence>MTKFVVLFSKIIAATLVALSLSSCNHNINFGNSVTGSGKVITEKRNTGNFDKVSVANGLDCEVILSDQLEVAVEADDNVIKGIKTEVKNGTLFISSEYSNYINVASKKITVRLPKVVSLESTSGSSLISGNTLISDDLTLKSSSGSSIEAKVEADKVTLETSSGSEQTITGIALKVNTASSSGSHIDADELLANEVFAQSSSGSSTNVSASVLLDAKASSGSSITYRNSPKEIRKEESSGGSVSKD</sequence>
<reference evidence="4 5" key="1">
    <citation type="submission" date="2020-05" db="EMBL/GenBank/DDBJ databases">
        <title>Draft genome of Flavobacterium sp. IMCC34852.</title>
        <authorList>
            <person name="Song J."/>
            <person name="Cho J.-C."/>
        </authorList>
    </citation>
    <scope>NUCLEOTIDE SEQUENCE [LARGE SCALE GENOMIC DNA]</scope>
    <source>
        <strain evidence="4 5">IMCC34852</strain>
    </source>
</reference>
<dbReference type="InterPro" id="IPR021255">
    <property type="entry name" value="DUF2807"/>
</dbReference>